<feature type="region of interest" description="Disordered" evidence="1">
    <location>
        <begin position="1"/>
        <end position="20"/>
    </location>
</feature>
<dbReference type="EMBL" id="PSZD01000014">
    <property type="protein sequence ID" value="PPJ25936.1"/>
    <property type="molecule type" value="Genomic_DNA"/>
</dbReference>
<evidence type="ECO:0000313" key="2">
    <source>
        <dbReference type="EMBL" id="PPJ25936.1"/>
    </source>
</evidence>
<gene>
    <name evidence="2" type="ORF">C5F51_21815</name>
</gene>
<feature type="region of interest" description="Disordered" evidence="1">
    <location>
        <begin position="34"/>
        <end position="56"/>
    </location>
</feature>
<dbReference type="Proteomes" id="UP000238356">
    <property type="component" value="Unassembled WGS sequence"/>
</dbReference>
<feature type="compositionally biased region" description="Polar residues" evidence="1">
    <location>
        <begin position="41"/>
        <end position="50"/>
    </location>
</feature>
<dbReference type="AlphaFoldDB" id="A0A2S6A2K5"/>
<organism evidence="2 3">
    <name type="scientific">Nocardia nova</name>
    <dbReference type="NCBI Taxonomy" id="37330"/>
    <lineage>
        <taxon>Bacteria</taxon>
        <taxon>Bacillati</taxon>
        <taxon>Actinomycetota</taxon>
        <taxon>Actinomycetes</taxon>
        <taxon>Mycobacteriales</taxon>
        <taxon>Nocardiaceae</taxon>
        <taxon>Nocardia</taxon>
    </lineage>
</organism>
<accession>A0A2S6A2K5</accession>
<evidence type="ECO:0000256" key="1">
    <source>
        <dbReference type="SAM" id="MobiDB-lite"/>
    </source>
</evidence>
<evidence type="ECO:0000313" key="3">
    <source>
        <dbReference type="Proteomes" id="UP000238356"/>
    </source>
</evidence>
<proteinExistence type="predicted"/>
<reference evidence="2 3" key="1">
    <citation type="submission" date="2018-02" db="EMBL/GenBank/DDBJ databases">
        <title>8 Nocardia nova and 1 Nocardia cyriacigeorgica strain used for evolution to TMP-SMX.</title>
        <authorList>
            <person name="Mehta H."/>
            <person name="Weng J."/>
            <person name="Shamoo Y."/>
        </authorList>
    </citation>
    <scope>NUCLEOTIDE SEQUENCE [LARGE SCALE GENOMIC DNA]</scope>
    <source>
        <strain evidence="2 3">BAA2227</strain>
    </source>
</reference>
<keyword evidence="3" id="KW-1185">Reference proteome</keyword>
<comment type="caution">
    <text evidence="2">The sequence shown here is derived from an EMBL/GenBank/DDBJ whole genome shotgun (WGS) entry which is preliminary data.</text>
</comment>
<sequence length="88" mass="9308">MGYGAAPTPAGRHGQTSVPAVDDRRVNALGQVAYPPLDSGELSTVRSNPSGAGVHEGLRSESVVALRLVVTRDRPDIANRMPGLRYSR</sequence>
<name>A0A2S6A2K5_9NOCA</name>
<protein>
    <submittedName>
        <fullName evidence="2">Uncharacterized protein</fullName>
    </submittedName>
</protein>